<protein>
    <submittedName>
        <fullName evidence="3">ATP-binding protein</fullName>
    </submittedName>
</protein>
<dbReference type="Gene3D" id="3.40.50.300">
    <property type="entry name" value="P-loop containing nucleotide triphosphate hydrolases"/>
    <property type="match status" value="1"/>
</dbReference>
<gene>
    <name evidence="3" type="ORF">OVY01_00325</name>
</gene>
<feature type="region of interest" description="Disordered" evidence="1">
    <location>
        <begin position="283"/>
        <end position="373"/>
    </location>
</feature>
<dbReference type="InterPro" id="IPR003593">
    <property type="entry name" value="AAA+_ATPase"/>
</dbReference>
<feature type="domain" description="AAA+ ATPase" evidence="2">
    <location>
        <begin position="27"/>
        <end position="170"/>
    </location>
</feature>
<comment type="caution">
    <text evidence="3">The sequence shown here is derived from an EMBL/GenBank/DDBJ whole genome shotgun (WGS) entry which is preliminary data.</text>
</comment>
<dbReference type="PANTHER" id="PTHR35023">
    <property type="entry name" value="CHELATASE-RELATED"/>
    <property type="match status" value="1"/>
</dbReference>
<keyword evidence="3" id="KW-0067">ATP-binding</keyword>
<dbReference type="Pfam" id="PF07728">
    <property type="entry name" value="AAA_5"/>
    <property type="match status" value="1"/>
</dbReference>
<evidence type="ECO:0000256" key="1">
    <source>
        <dbReference type="SAM" id="MobiDB-lite"/>
    </source>
</evidence>
<evidence type="ECO:0000259" key="2">
    <source>
        <dbReference type="SMART" id="SM00382"/>
    </source>
</evidence>
<dbReference type="RefSeq" id="WP_267847618.1">
    <property type="nucleotide sequence ID" value="NZ_JAPMXC010000001.1"/>
</dbReference>
<dbReference type="GO" id="GO:0005524">
    <property type="term" value="F:ATP binding"/>
    <property type="evidence" value="ECO:0007669"/>
    <property type="project" value="UniProtKB-KW"/>
</dbReference>
<dbReference type="Proteomes" id="UP001082899">
    <property type="component" value="Unassembled WGS sequence"/>
</dbReference>
<dbReference type="SMART" id="SM00382">
    <property type="entry name" value="AAA"/>
    <property type="match status" value="1"/>
</dbReference>
<organism evidence="3 4">
    <name type="scientific">Robbsia betulipollinis</name>
    <dbReference type="NCBI Taxonomy" id="2981849"/>
    <lineage>
        <taxon>Bacteria</taxon>
        <taxon>Pseudomonadati</taxon>
        <taxon>Pseudomonadota</taxon>
        <taxon>Betaproteobacteria</taxon>
        <taxon>Burkholderiales</taxon>
        <taxon>Burkholderiaceae</taxon>
        <taxon>Robbsia</taxon>
    </lineage>
</organism>
<evidence type="ECO:0000313" key="3">
    <source>
        <dbReference type="EMBL" id="MCY0385708.1"/>
    </source>
</evidence>
<dbReference type="PANTHER" id="PTHR35023:SF1">
    <property type="entry name" value="MG-PROTOPORPHYRIN IX CHELATASE"/>
    <property type="match status" value="1"/>
</dbReference>
<evidence type="ECO:0000313" key="4">
    <source>
        <dbReference type="Proteomes" id="UP001082899"/>
    </source>
</evidence>
<dbReference type="InterPro" id="IPR052989">
    <property type="entry name" value="Mg-chelatase_DI-like"/>
</dbReference>
<dbReference type="InterPro" id="IPR041628">
    <property type="entry name" value="ChlI/MoxR_AAA_lid"/>
</dbReference>
<feature type="compositionally biased region" description="Basic residues" evidence="1">
    <location>
        <begin position="360"/>
        <end position="373"/>
    </location>
</feature>
<keyword evidence="4" id="KW-1185">Reference proteome</keyword>
<dbReference type="InterPro" id="IPR027417">
    <property type="entry name" value="P-loop_NTPase"/>
</dbReference>
<feature type="compositionally biased region" description="Low complexity" evidence="1">
    <location>
        <begin position="288"/>
        <end position="297"/>
    </location>
</feature>
<proteinExistence type="predicted"/>
<dbReference type="SUPFAM" id="SSF52540">
    <property type="entry name" value="P-loop containing nucleoside triphosphate hydrolases"/>
    <property type="match status" value="1"/>
</dbReference>
<dbReference type="CDD" id="cd00009">
    <property type="entry name" value="AAA"/>
    <property type="match status" value="1"/>
</dbReference>
<accession>A0ABT3ZGR2</accession>
<name>A0ABT3ZGR2_9BURK</name>
<dbReference type="EMBL" id="JAPMXC010000001">
    <property type="protein sequence ID" value="MCY0385708.1"/>
    <property type="molecule type" value="Genomic_DNA"/>
</dbReference>
<dbReference type="Gene3D" id="1.10.8.80">
    <property type="entry name" value="Magnesium chelatase subunit I, C-Terminal domain"/>
    <property type="match status" value="1"/>
</dbReference>
<sequence>MPAFPFTALVAQARLQLALQLVAVDPGIGGVLISGPRGTAKSTSARALADLLPEGRFVNVPLGASEAQLIGTLDLEAVLREASVRFAPGLLARAHGGVLYVDEVNLLADHLVDPLLDVASSGINTVEREGVSHRHAARFVLVGTMNPEEGALRPQLSDRFGLAVALENCTDPLLRQQIVRTRLAYDADAAGFCAAHADAQRALAERLARARRGLARLGFDDTVHAHVSRLCIAAGVDGMRADLVMLKAARALAVFEEADAVTPAHVDRVAEFVLWHRRGASAVEAGTDDGTGNMTEGGTEGGTESGAGATDRGTSDDTDDTHDVDIAGGGGAGDVPSRGVADDDDGKDWGYVAPTPVRGARVKQTRPLPAKKA</sequence>
<dbReference type="Pfam" id="PF17863">
    <property type="entry name" value="AAA_lid_2"/>
    <property type="match status" value="1"/>
</dbReference>
<dbReference type="InterPro" id="IPR011704">
    <property type="entry name" value="ATPase_dyneun-rel_AAA"/>
</dbReference>
<keyword evidence="3" id="KW-0547">Nucleotide-binding</keyword>
<reference evidence="3" key="1">
    <citation type="submission" date="2022-11" db="EMBL/GenBank/DDBJ databases">
        <title>Robbsia betulipollinis sp. nov., isolated from pollen of birch (Betula pendula).</title>
        <authorList>
            <person name="Shi H."/>
            <person name="Ambika Manirajan B."/>
            <person name="Ratering S."/>
            <person name="Geissler-Plaum R."/>
            <person name="Schnell S."/>
        </authorList>
    </citation>
    <scope>NUCLEOTIDE SEQUENCE</scope>
    <source>
        <strain evidence="3">Bb-Pol-6</strain>
    </source>
</reference>